<evidence type="ECO:0000259" key="9">
    <source>
        <dbReference type="PROSITE" id="PS50026"/>
    </source>
</evidence>
<dbReference type="CDD" id="cd11304">
    <property type="entry name" value="Cadherin_repeat"/>
    <property type="match status" value="1"/>
</dbReference>
<dbReference type="Gene3D" id="2.10.25.10">
    <property type="entry name" value="Laminin"/>
    <property type="match status" value="1"/>
</dbReference>
<reference evidence="12" key="1">
    <citation type="submission" date="2022-11" db="UniProtKB">
        <authorList>
            <consortium name="WormBaseParasite"/>
        </authorList>
    </citation>
    <scope>IDENTIFICATION</scope>
</reference>
<feature type="chain" id="PRO_5037148964" evidence="8">
    <location>
        <begin position="25"/>
        <end position="585"/>
    </location>
</feature>
<dbReference type="InterPro" id="IPR000152">
    <property type="entry name" value="EGF-type_Asp/Asn_hydroxyl_site"/>
</dbReference>
<evidence type="ECO:0000256" key="3">
    <source>
        <dbReference type="ARBA" id="ARBA00022837"/>
    </source>
</evidence>
<feature type="domain" description="Cadherin" evidence="10">
    <location>
        <begin position="56"/>
        <end position="190"/>
    </location>
</feature>
<dbReference type="WBParaSite" id="nRc.2.0.1.t02497-RA">
    <property type="protein sequence ID" value="nRc.2.0.1.t02497-RA"/>
    <property type="gene ID" value="nRc.2.0.1.g02497"/>
</dbReference>
<evidence type="ECO:0000313" key="12">
    <source>
        <dbReference type="WBParaSite" id="nRc.2.0.1.t02497-RA"/>
    </source>
</evidence>
<dbReference type="SMART" id="SM00112">
    <property type="entry name" value="CA"/>
    <property type="match status" value="1"/>
</dbReference>
<evidence type="ECO:0000256" key="6">
    <source>
        <dbReference type="PROSITE-ProRule" id="PRU00043"/>
    </source>
</evidence>
<dbReference type="Pfam" id="PF00028">
    <property type="entry name" value="Cadherin"/>
    <property type="match status" value="1"/>
</dbReference>
<dbReference type="Gene3D" id="2.60.40.60">
    <property type="entry name" value="Cadherins"/>
    <property type="match status" value="1"/>
</dbReference>
<dbReference type="InterPro" id="IPR002126">
    <property type="entry name" value="Cadherin-like_dom"/>
</dbReference>
<dbReference type="PROSITE" id="PS00010">
    <property type="entry name" value="ASX_HYDROXYL"/>
    <property type="match status" value="1"/>
</dbReference>
<dbReference type="InterPro" id="IPR015919">
    <property type="entry name" value="Cadherin-like_sf"/>
</dbReference>
<sequence length="585" mass="65934">MSHHSRKISFLWTFLFLLSQFSTTVNYNIEDSKHLRAKSRSQRSFQTSSLLSVHNVSEDASIGTVVASLAYFKEKPGDLYETNYTFRIAHDSDIHRQFSIEPKFGKVSVAKPLDREDEEIYRLRIEVTDRGCVHENGFLNISSLKTVDREGNRGKVLEVPIFTRDSGKPSQEAIRFLRIEIGDKNDNPMSNGFSTIHVYNYKGQMPSSVIGRVYVDDLDDWDVIDKDFKLKKSNEYFTVTNDGIITMSKDIPIGTYTLEVTVYDRIRKESATGVVKVVVDYLDEEALDNIGSLRIRGISAEDFLRPLPKGDTSPYERFRTQLASRLNLHENDIKLFSIMPMSGNTYPPYVEIFFAVRRPGPTSLQYGPAYSAYVSSTLLTGILERYKSSFESALQMPKSSIVLVNIDPCVYEQCTDGGCTRVVTAITDHPMVIMANKTSLVGVNLNISSVCQCPRSKVGRQCNRDSCLNGGICHNSANGFFCQCRESILNGSRCESRTRSFVENGFAWLKPIGSCDNVTISLEFMTNTKAGALYEFPIVSELGVHPNLASVLTWRINPMLASILCPNLTRKEDREKQDCPINRCH</sequence>
<proteinExistence type="predicted"/>
<dbReference type="PANTHER" id="PTHR24027:SF442">
    <property type="entry name" value="PROTOCADHERIN-15 ISOFORM X1"/>
    <property type="match status" value="1"/>
</dbReference>
<dbReference type="GO" id="GO:0045296">
    <property type="term" value="F:cadherin binding"/>
    <property type="evidence" value="ECO:0007669"/>
    <property type="project" value="TreeGrafter"/>
</dbReference>
<feature type="signal peptide" evidence="8">
    <location>
        <begin position="1"/>
        <end position="24"/>
    </location>
</feature>
<evidence type="ECO:0000256" key="1">
    <source>
        <dbReference type="ARBA" id="ARBA00004370"/>
    </source>
</evidence>
<dbReference type="GO" id="GO:0016477">
    <property type="term" value="P:cell migration"/>
    <property type="evidence" value="ECO:0007669"/>
    <property type="project" value="TreeGrafter"/>
</dbReference>
<comment type="caution">
    <text evidence="7">Lacks conserved residue(s) required for the propagation of feature annotation.</text>
</comment>
<dbReference type="SUPFAM" id="SSF49313">
    <property type="entry name" value="Cadherin-like"/>
    <property type="match status" value="2"/>
</dbReference>
<dbReference type="GO" id="GO:0007156">
    <property type="term" value="P:homophilic cell adhesion via plasma membrane adhesion molecules"/>
    <property type="evidence" value="ECO:0007669"/>
    <property type="project" value="InterPro"/>
</dbReference>
<dbReference type="InterPro" id="IPR056370">
    <property type="entry name" value="Shg-like_Ig-like"/>
</dbReference>
<keyword evidence="7" id="KW-0245">EGF-like domain</keyword>
<keyword evidence="11" id="KW-1185">Reference proteome</keyword>
<dbReference type="InterPro" id="IPR039808">
    <property type="entry name" value="Cadherin"/>
</dbReference>
<dbReference type="Pfam" id="PF24811">
    <property type="entry name" value="Ig_Shg"/>
    <property type="match status" value="1"/>
</dbReference>
<evidence type="ECO:0000256" key="2">
    <source>
        <dbReference type="ARBA" id="ARBA00022737"/>
    </source>
</evidence>
<evidence type="ECO:0000259" key="10">
    <source>
        <dbReference type="PROSITE" id="PS50268"/>
    </source>
</evidence>
<dbReference type="GO" id="GO:0005509">
    <property type="term" value="F:calcium ion binding"/>
    <property type="evidence" value="ECO:0007669"/>
    <property type="project" value="UniProtKB-UniRule"/>
</dbReference>
<dbReference type="GO" id="GO:0016342">
    <property type="term" value="C:catenin complex"/>
    <property type="evidence" value="ECO:0007669"/>
    <property type="project" value="TreeGrafter"/>
</dbReference>
<keyword evidence="4" id="KW-0472">Membrane</keyword>
<protein>
    <submittedName>
        <fullName evidence="12">Uncharacterized protein</fullName>
    </submittedName>
</protein>
<evidence type="ECO:0000256" key="8">
    <source>
        <dbReference type="SAM" id="SignalP"/>
    </source>
</evidence>
<dbReference type="GO" id="GO:0009653">
    <property type="term" value="P:anatomical structure morphogenesis"/>
    <property type="evidence" value="ECO:0007669"/>
    <property type="project" value="UniProtKB-ARBA"/>
</dbReference>
<dbReference type="InterPro" id="IPR000742">
    <property type="entry name" value="EGF"/>
</dbReference>
<evidence type="ECO:0000256" key="4">
    <source>
        <dbReference type="ARBA" id="ARBA00023136"/>
    </source>
</evidence>
<evidence type="ECO:0000256" key="7">
    <source>
        <dbReference type="PROSITE-ProRule" id="PRU00076"/>
    </source>
</evidence>
<name>A0A915HMD2_ROMCU</name>
<organism evidence="11 12">
    <name type="scientific">Romanomermis culicivorax</name>
    <name type="common">Nematode worm</name>
    <dbReference type="NCBI Taxonomy" id="13658"/>
    <lineage>
        <taxon>Eukaryota</taxon>
        <taxon>Metazoa</taxon>
        <taxon>Ecdysozoa</taxon>
        <taxon>Nematoda</taxon>
        <taxon>Enoplea</taxon>
        <taxon>Dorylaimia</taxon>
        <taxon>Mermithida</taxon>
        <taxon>Mermithoidea</taxon>
        <taxon>Mermithidae</taxon>
        <taxon>Romanomermis</taxon>
    </lineage>
</organism>
<dbReference type="PROSITE" id="PS50268">
    <property type="entry name" value="CADHERIN_2"/>
    <property type="match status" value="1"/>
</dbReference>
<dbReference type="GO" id="GO:0008013">
    <property type="term" value="F:beta-catenin binding"/>
    <property type="evidence" value="ECO:0007669"/>
    <property type="project" value="TreeGrafter"/>
</dbReference>
<comment type="subcellular location">
    <subcellularLocation>
        <location evidence="1">Membrane</location>
    </subcellularLocation>
</comment>
<feature type="domain" description="EGF-like" evidence="9">
    <location>
        <begin position="458"/>
        <end position="495"/>
    </location>
</feature>
<keyword evidence="2" id="KW-0677">Repeat</keyword>
<keyword evidence="8" id="KW-0732">Signal</keyword>
<evidence type="ECO:0000313" key="11">
    <source>
        <dbReference type="Proteomes" id="UP000887565"/>
    </source>
</evidence>
<dbReference type="PROSITE" id="PS50026">
    <property type="entry name" value="EGF_3"/>
    <property type="match status" value="1"/>
</dbReference>
<dbReference type="AlphaFoldDB" id="A0A915HMD2"/>
<dbReference type="CDD" id="cd00054">
    <property type="entry name" value="EGF_CA"/>
    <property type="match status" value="1"/>
</dbReference>
<keyword evidence="5" id="KW-1015">Disulfide bond</keyword>
<accession>A0A915HMD2</accession>
<evidence type="ECO:0000256" key="5">
    <source>
        <dbReference type="ARBA" id="ARBA00023157"/>
    </source>
</evidence>
<dbReference type="Proteomes" id="UP000887565">
    <property type="component" value="Unplaced"/>
</dbReference>
<dbReference type="PANTHER" id="PTHR24027">
    <property type="entry name" value="CADHERIN-23"/>
    <property type="match status" value="1"/>
</dbReference>
<keyword evidence="3 6" id="KW-0106">Calcium</keyword>